<reference evidence="2" key="1">
    <citation type="submission" date="2022-06" db="EMBL/GenBank/DDBJ databases">
        <title>Genome sequence of Phormidium yuhuli AB48 isolated from an industrial photobioreactor environment.</title>
        <authorList>
            <person name="Qiu Y."/>
            <person name="Noonan A.J.C."/>
            <person name="Dofher K."/>
            <person name="Koch M."/>
            <person name="Kieft B."/>
            <person name="Lin X."/>
            <person name="Ziels R.M."/>
            <person name="Hallam S.J."/>
        </authorList>
    </citation>
    <scope>NUCLEOTIDE SEQUENCE</scope>
    <source>
        <strain evidence="2">AB48</strain>
    </source>
</reference>
<evidence type="ECO:0000259" key="1">
    <source>
        <dbReference type="Pfam" id="PF15919"/>
    </source>
</evidence>
<evidence type="ECO:0000313" key="3">
    <source>
        <dbReference type="Proteomes" id="UP001056708"/>
    </source>
</evidence>
<keyword evidence="3" id="KW-1185">Reference proteome</keyword>
<dbReference type="Proteomes" id="UP001056708">
    <property type="component" value="Chromosome"/>
</dbReference>
<dbReference type="InterPro" id="IPR031807">
    <property type="entry name" value="HicB-like"/>
</dbReference>
<protein>
    <submittedName>
        <fullName evidence="2">Type II toxin-antitoxin system HicB family antitoxin</fullName>
    </submittedName>
</protein>
<dbReference type="Pfam" id="PF15919">
    <property type="entry name" value="HicB_lk_antitox"/>
    <property type="match status" value="1"/>
</dbReference>
<name>A0ABY5AV21_9CYAN</name>
<evidence type="ECO:0000313" key="2">
    <source>
        <dbReference type="EMBL" id="USR93079.1"/>
    </source>
</evidence>
<feature type="domain" description="HicB-like antitoxin of toxin-antitoxin system" evidence="1">
    <location>
        <begin position="2"/>
        <end position="38"/>
    </location>
</feature>
<dbReference type="InterPro" id="IPR035069">
    <property type="entry name" value="TTHA1013/TTHA0281-like"/>
</dbReference>
<proteinExistence type="predicted"/>
<dbReference type="SUPFAM" id="SSF143100">
    <property type="entry name" value="TTHA1013/TTHA0281-like"/>
    <property type="match status" value="1"/>
</dbReference>
<organism evidence="2 3">
    <name type="scientific">Phormidium yuhuli AB48</name>
    <dbReference type="NCBI Taxonomy" id="2940671"/>
    <lineage>
        <taxon>Bacteria</taxon>
        <taxon>Bacillati</taxon>
        <taxon>Cyanobacteriota</taxon>
        <taxon>Cyanophyceae</taxon>
        <taxon>Oscillatoriophycideae</taxon>
        <taxon>Oscillatoriales</taxon>
        <taxon>Oscillatoriaceae</taxon>
        <taxon>Phormidium</taxon>
        <taxon>Phormidium yuhuli</taxon>
    </lineage>
</organism>
<sequence>MLRGCHSQGDHFEEALANISEAIELYLESLLADGMREPTNP</sequence>
<dbReference type="Gene3D" id="3.30.160.250">
    <property type="match status" value="1"/>
</dbReference>
<dbReference type="EMBL" id="CP098611">
    <property type="protein sequence ID" value="USR93079.1"/>
    <property type="molecule type" value="Genomic_DNA"/>
</dbReference>
<gene>
    <name evidence="2" type="ORF">NEA10_01925</name>
</gene>
<accession>A0ABY5AV21</accession>